<sequence length="95" mass="10951">MTSQGPVEYQNRLIQKERKGFQRARLLAGLDADVTPHILKHTYITWAMQRGIPIWEVAGFIGTSEKTIREVYGHHHPDAMPNAKRRFRGHKMGTN</sequence>
<evidence type="ECO:0000313" key="3">
    <source>
        <dbReference type="EMBL" id="WHA41654.1"/>
    </source>
</evidence>
<accession>A0AAF0KJ00</accession>
<proteinExistence type="predicted"/>
<name>A0AAF0KJ00_9HYPH</name>
<organism evidence="3 4">
    <name type="scientific">Agrobacterium larrymoorei</name>
    <dbReference type="NCBI Taxonomy" id="160699"/>
    <lineage>
        <taxon>Bacteria</taxon>
        <taxon>Pseudomonadati</taxon>
        <taxon>Pseudomonadota</taxon>
        <taxon>Alphaproteobacteria</taxon>
        <taxon>Hyphomicrobiales</taxon>
        <taxon>Rhizobiaceae</taxon>
        <taxon>Rhizobium/Agrobacterium group</taxon>
        <taxon>Agrobacterium</taxon>
    </lineage>
</organism>
<evidence type="ECO:0000313" key="4">
    <source>
        <dbReference type="Proteomes" id="UP000298664"/>
    </source>
</evidence>
<evidence type="ECO:0000256" key="1">
    <source>
        <dbReference type="ARBA" id="ARBA00023172"/>
    </source>
</evidence>
<dbReference type="EMBL" id="CP124733">
    <property type="protein sequence ID" value="WHA41654.1"/>
    <property type="molecule type" value="Genomic_DNA"/>
</dbReference>
<feature type="compositionally biased region" description="Basic residues" evidence="2">
    <location>
        <begin position="83"/>
        <end position="95"/>
    </location>
</feature>
<dbReference type="InterPro" id="IPR013762">
    <property type="entry name" value="Integrase-like_cat_sf"/>
</dbReference>
<feature type="region of interest" description="Disordered" evidence="2">
    <location>
        <begin position="75"/>
        <end position="95"/>
    </location>
</feature>
<dbReference type="GO" id="GO:0015074">
    <property type="term" value="P:DNA integration"/>
    <property type="evidence" value="ECO:0007669"/>
    <property type="project" value="InterPro"/>
</dbReference>
<dbReference type="GO" id="GO:0006310">
    <property type="term" value="P:DNA recombination"/>
    <property type="evidence" value="ECO:0007669"/>
    <property type="project" value="UniProtKB-KW"/>
</dbReference>
<keyword evidence="1" id="KW-0233">DNA recombination</keyword>
<dbReference type="InterPro" id="IPR011010">
    <property type="entry name" value="DNA_brk_join_enz"/>
</dbReference>
<dbReference type="Gene3D" id="1.10.443.10">
    <property type="entry name" value="Intergrase catalytic core"/>
    <property type="match status" value="1"/>
</dbReference>
<protein>
    <recommendedName>
        <fullName evidence="5">Tyr recombinase domain-containing protein</fullName>
    </recommendedName>
</protein>
<evidence type="ECO:0000256" key="2">
    <source>
        <dbReference type="SAM" id="MobiDB-lite"/>
    </source>
</evidence>
<dbReference type="SUPFAM" id="SSF56349">
    <property type="entry name" value="DNA breaking-rejoining enzymes"/>
    <property type="match status" value="1"/>
</dbReference>
<dbReference type="GO" id="GO:0003677">
    <property type="term" value="F:DNA binding"/>
    <property type="evidence" value="ECO:0007669"/>
    <property type="project" value="InterPro"/>
</dbReference>
<dbReference type="Proteomes" id="UP000298664">
    <property type="component" value="Chromosome Circular"/>
</dbReference>
<reference evidence="3" key="1">
    <citation type="submission" date="2023-05" db="EMBL/GenBank/DDBJ databases">
        <title>Complete genome sequence of Agrobacterium larrymoorei CFBP5477.</title>
        <authorList>
            <person name="Yen H.-C."/>
            <person name="Chou L."/>
            <person name="Lin Y.-C."/>
            <person name="Lai E.-M."/>
            <person name="Kuo C.-H."/>
        </authorList>
    </citation>
    <scope>NUCLEOTIDE SEQUENCE</scope>
    <source>
        <strain evidence="3">CFBP5477</strain>
    </source>
</reference>
<dbReference type="RefSeq" id="WP_234882865.1">
    <property type="nucleotide sequence ID" value="NZ_CP124733.1"/>
</dbReference>
<gene>
    <name evidence="3" type="ORF">CFBP5477_003200</name>
</gene>
<dbReference type="AlphaFoldDB" id="A0AAF0KJ00"/>
<evidence type="ECO:0008006" key="5">
    <source>
        <dbReference type="Google" id="ProtNLM"/>
    </source>
</evidence>